<evidence type="ECO:0000313" key="3">
    <source>
        <dbReference type="Proteomes" id="UP000182126"/>
    </source>
</evidence>
<evidence type="ECO:0000313" key="2">
    <source>
        <dbReference type="EMBL" id="SDS68915.1"/>
    </source>
</evidence>
<sequence>MSQSNAEGAAGSGTTESPGTVRTAAHEAAGVADTAKGQAADVVETAKAEAGAVAHEAKDQVRDLYHQTKTELSEQAAVQQRRVADGLRSVGGELGTMAERSDGGVAADLVRQASTRIQGIAGWIGDRDPGSLLTEVKSYARAKPGTFIAVAALAGLVAGRLTRALSEGAAESASSGAASGSGSPSGAGAAAPAVPPRPVVAPATTPGAIPGSAGAAGVVGGAGTAENTTLGEPPLPTDGTVPGAPDGMSGIDAGTAPWGVTPRGETVDDGDTPLYDRTDAASRGTDEEGRP</sequence>
<organism evidence="2 3">
    <name type="scientific">Microbacterium paraoxydans</name>
    <dbReference type="NCBI Taxonomy" id="199592"/>
    <lineage>
        <taxon>Bacteria</taxon>
        <taxon>Bacillati</taxon>
        <taxon>Actinomycetota</taxon>
        <taxon>Actinomycetes</taxon>
        <taxon>Micrococcales</taxon>
        <taxon>Microbacteriaceae</taxon>
        <taxon>Microbacterium</taxon>
    </lineage>
</organism>
<evidence type="ECO:0000256" key="1">
    <source>
        <dbReference type="SAM" id="MobiDB-lite"/>
    </source>
</evidence>
<reference evidence="2 3" key="1">
    <citation type="submission" date="2016-10" db="EMBL/GenBank/DDBJ databases">
        <authorList>
            <person name="de Groot N.N."/>
        </authorList>
    </citation>
    <scope>NUCLEOTIDE SEQUENCE [LARGE SCALE GENOMIC DNA]</scope>
    <source>
        <strain evidence="2 3">DSM 15019</strain>
    </source>
</reference>
<dbReference type="GeneID" id="36300623"/>
<dbReference type="eggNOG" id="COG0711">
    <property type="taxonomic scope" value="Bacteria"/>
</dbReference>
<feature type="compositionally biased region" description="Polar residues" evidence="1">
    <location>
        <begin position="1"/>
        <end position="20"/>
    </location>
</feature>
<feature type="region of interest" description="Disordered" evidence="1">
    <location>
        <begin position="1"/>
        <end position="40"/>
    </location>
</feature>
<gene>
    <name evidence="2" type="ORF">SAMN04489809_2432</name>
</gene>
<dbReference type="Proteomes" id="UP000182126">
    <property type="component" value="Chromosome I"/>
</dbReference>
<accession>A0A1H1U8N7</accession>
<dbReference type="AlphaFoldDB" id="A0A1H1U8N7"/>
<feature type="region of interest" description="Disordered" evidence="1">
    <location>
        <begin position="219"/>
        <end position="291"/>
    </location>
</feature>
<feature type="compositionally biased region" description="Basic and acidic residues" evidence="1">
    <location>
        <begin position="274"/>
        <end position="291"/>
    </location>
</feature>
<proteinExistence type="predicted"/>
<dbReference type="RefSeq" id="WP_083370991.1">
    <property type="nucleotide sequence ID" value="NZ_LT629770.1"/>
</dbReference>
<dbReference type="EMBL" id="LT629770">
    <property type="protein sequence ID" value="SDS68915.1"/>
    <property type="molecule type" value="Genomic_DNA"/>
</dbReference>
<name>A0A1H1U8N7_9MICO</name>
<protein>
    <submittedName>
        <fullName evidence="2">Uncharacterized protein</fullName>
    </submittedName>
</protein>
<feature type="compositionally biased region" description="Low complexity" evidence="1">
    <location>
        <begin position="173"/>
        <end position="192"/>
    </location>
</feature>
<feature type="region of interest" description="Disordered" evidence="1">
    <location>
        <begin position="173"/>
        <end position="206"/>
    </location>
</feature>